<reference evidence="2" key="1">
    <citation type="submission" date="2020-11" db="EMBL/GenBank/DDBJ databases">
        <authorList>
            <person name="Tran Van P."/>
        </authorList>
    </citation>
    <scope>NUCLEOTIDE SEQUENCE</scope>
</reference>
<evidence type="ECO:0000256" key="1">
    <source>
        <dbReference type="SAM" id="MobiDB-lite"/>
    </source>
</evidence>
<dbReference type="EMBL" id="OE000581">
    <property type="protein sequence ID" value="CAD7454359.1"/>
    <property type="molecule type" value="Genomic_DNA"/>
</dbReference>
<proteinExistence type="predicted"/>
<feature type="region of interest" description="Disordered" evidence="1">
    <location>
        <begin position="39"/>
        <end position="61"/>
    </location>
</feature>
<organism evidence="2">
    <name type="scientific">Timema tahoe</name>
    <dbReference type="NCBI Taxonomy" id="61484"/>
    <lineage>
        <taxon>Eukaryota</taxon>
        <taxon>Metazoa</taxon>
        <taxon>Ecdysozoa</taxon>
        <taxon>Arthropoda</taxon>
        <taxon>Hexapoda</taxon>
        <taxon>Insecta</taxon>
        <taxon>Pterygota</taxon>
        <taxon>Neoptera</taxon>
        <taxon>Polyneoptera</taxon>
        <taxon>Phasmatodea</taxon>
        <taxon>Timematodea</taxon>
        <taxon>Timematoidea</taxon>
        <taxon>Timematidae</taxon>
        <taxon>Timema</taxon>
    </lineage>
</organism>
<name>A0A7R9FKY4_9NEOP</name>
<sequence length="188" mass="21150">MGRKEDKRKMTEKLEAKRARMERCEVEWSEVCVKEADLRLPSSPPSLNKKLYLTSRPRSDRDSNLVLPVISRPVQHERDALNLSATEAVSTTDYEHSGINPDSEHSGLNPDSEHSGLSPYLEHSGLDPVSKHSGLNPDSEHYGPCPYFEHSGLNSYSEHSWLSPYSEHIVLIHTLEILGSVLILNIPN</sequence>
<feature type="compositionally biased region" description="Polar residues" evidence="1">
    <location>
        <begin position="83"/>
        <end position="92"/>
    </location>
</feature>
<accession>A0A7R9FKY4</accession>
<feature type="region of interest" description="Disordered" evidence="1">
    <location>
        <begin position="81"/>
        <end position="137"/>
    </location>
</feature>
<dbReference type="AlphaFoldDB" id="A0A7R9FKY4"/>
<evidence type="ECO:0000313" key="2">
    <source>
        <dbReference type="EMBL" id="CAD7454359.1"/>
    </source>
</evidence>
<gene>
    <name evidence="2" type="ORF">TTEB3V08_LOCUS2466</name>
</gene>
<protein>
    <submittedName>
        <fullName evidence="2">Uncharacterized protein</fullName>
    </submittedName>
</protein>